<keyword evidence="10 12" id="KW-0408">Iron</keyword>
<dbReference type="GO" id="GO:0016020">
    <property type="term" value="C:membrane"/>
    <property type="evidence" value="ECO:0007669"/>
    <property type="project" value="UniProtKB-SubCell"/>
</dbReference>
<feature type="transmembrane region" description="Helical" evidence="14">
    <location>
        <begin position="203"/>
        <end position="222"/>
    </location>
</feature>
<comment type="subcellular location">
    <subcellularLocation>
        <location evidence="1">Membrane</location>
    </subcellularLocation>
</comment>
<keyword evidence="5 12" id="KW-0812">Transmembrane</keyword>
<dbReference type="PANTHER" id="PTHR31803:SF33">
    <property type="entry name" value="ALTERNATIVE OXIDASE"/>
    <property type="match status" value="1"/>
</dbReference>
<keyword evidence="6 12" id="KW-0479">Metal-binding</keyword>
<evidence type="ECO:0000256" key="5">
    <source>
        <dbReference type="ARBA" id="ARBA00022692"/>
    </source>
</evidence>
<evidence type="ECO:0000256" key="8">
    <source>
        <dbReference type="ARBA" id="ARBA00022989"/>
    </source>
</evidence>
<organism evidence="15">
    <name type="scientific">Trypanosoma congolense (strain IL3000)</name>
    <dbReference type="NCBI Taxonomy" id="1068625"/>
    <lineage>
        <taxon>Eukaryota</taxon>
        <taxon>Discoba</taxon>
        <taxon>Euglenozoa</taxon>
        <taxon>Kinetoplastea</taxon>
        <taxon>Metakinetoplastina</taxon>
        <taxon>Trypanosomatida</taxon>
        <taxon>Trypanosomatidae</taxon>
        <taxon>Trypanosoma</taxon>
        <taxon>Nannomonas</taxon>
    </lineage>
</organism>
<evidence type="ECO:0000256" key="13">
    <source>
        <dbReference type="SAM" id="MobiDB-lite"/>
    </source>
</evidence>
<dbReference type="GO" id="GO:0098803">
    <property type="term" value="C:respiratory chain complex"/>
    <property type="evidence" value="ECO:0007669"/>
    <property type="project" value="UniProtKB-UniRule"/>
</dbReference>
<keyword evidence="9 12" id="KW-0560">Oxidoreductase</keyword>
<proteinExistence type="inferred from homology"/>
<evidence type="ECO:0000256" key="7">
    <source>
        <dbReference type="ARBA" id="ARBA00022982"/>
    </source>
</evidence>
<dbReference type="GO" id="GO:0005739">
    <property type="term" value="C:mitochondrion"/>
    <property type="evidence" value="ECO:0007669"/>
    <property type="project" value="TreeGrafter"/>
</dbReference>
<keyword evidence="8 14" id="KW-1133">Transmembrane helix</keyword>
<feature type="region of interest" description="Disordered" evidence="13">
    <location>
        <begin position="283"/>
        <end position="329"/>
    </location>
</feature>
<feature type="compositionally biased region" description="Polar residues" evidence="13">
    <location>
        <begin position="295"/>
        <end position="306"/>
    </location>
</feature>
<comment type="cofactor">
    <cofactor evidence="12">
        <name>Fe cation</name>
        <dbReference type="ChEBI" id="CHEBI:24875"/>
    </cofactor>
    <text evidence="12">Binds 2 iron ions per subunit.</text>
</comment>
<dbReference type="GO" id="GO:0046872">
    <property type="term" value="F:metal ion binding"/>
    <property type="evidence" value="ECO:0007669"/>
    <property type="project" value="UniProtKB-UniRule"/>
</dbReference>
<evidence type="ECO:0000256" key="11">
    <source>
        <dbReference type="ARBA" id="ARBA00023136"/>
    </source>
</evidence>
<sequence length="364" mass="40652">MGILVINQRKLPLMGRFGRFSLFESNYVSKVRYSTREEKRGSSDVQNATKSESGTQAFGLPRDAFAHLTFVGSSSRFTFASPIRQPADVMALERDPLSHHKPGCWSDCFCVYSVKFLRWCVDKLFRERYIHRATMLKTIAPAPSLAGAFVANLKMFLWKNVTYVPSSGGFAAEVRVLMAQSESHASHINILLSMCEITLVERAAAVLLFGMHFFIFTLLFLIQPRMAFRLLGYLNEESVVIWTHMINDIELGKVVERPVPAAAIQYWGLHCFGGDIAQPCVTRSDHSGEGGTPTDDGNSADSNNNHAMKKGGSEEERGEKGSDGVATPPQTITLRDMVLLLRSDEMTWRDVCHAMADEMDQIRS</sequence>
<dbReference type="InterPro" id="IPR038659">
    <property type="entry name" value="AOX_sf"/>
</dbReference>
<keyword evidence="3" id="KW-0813">Transport</keyword>
<keyword evidence="4 12" id="KW-0679">Respiratory chain</keyword>
<keyword evidence="11 12" id="KW-0472">Membrane</keyword>
<dbReference type="GO" id="GO:0009916">
    <property type="term" value="F:alternative oxidase activity"/>
    <property type="evidence" value="ECO:0007669"/>
    <property type="project" value="UniProtKB-UniRule"/>
</dbReference>
<dbReference type="Gene3D" id="1.20.1260.140">
    <property type="entry name" value="Alternative oxidase"/>
    <property type="match status" value="1"/>
</dbReference>
<evidence type="ECO:0000256" key="3">
    <source>
        <dbReference type="ARBA" id="ARBA00022448"/>
    </source>
</evidence>
<evidence type="ECO:0000256" key="6">
    <source>
        <dbReference type="ARBA" id="ARBA00022723"/>
    </source>
</evidence>
<evidence type="ECO:0000256" key="4">
    <source>
        <dbReference type="ARBA" id="ARBA00022660"/>
    </source>
</evidence>
<accession>G0UXG6</accession>
<evidence type="ECO:0000256" key="9">
    <source>
        <dbReference type="ARBA" id="ARBA00023002"/>
    </source>
</evidence>
<comment type="similarity">
    <text evidence="2 12">Belongs to the alternative oxidase family.</text>
</comment>
<dbReference type="EC" id="1.-.-.-" evidence="12"/>
<evidence type="ECO:0000256" key="10">
    <source>
        <dbReference type="ARBA" id="ARBA00023004"/>
    </source>
</evidence>
<dbReference type="VEuPathDB" id="TriTrypDB:TcIL3000_10_8590"/>
<reference evidence="15" key="1">
    <citation type="journal article" date="2012" name="Proc. Natl. Acad. Sci. U.S.A.">
        <title>Antigenic diversity is generated by distinct evolutionary mechanisms in African trypanosome species.</title>
        <authorList>
            <person name="Jackson A.P."/>
            <person name="Berry A."/>
            <person name="Aslett M."/>
            <person name="Allison H.C."/>
            <person name="Burton P."/>
            <person name="Vavrova-Anderson J."/>
            <person name="Brown R."/>
            <person name="Browne H."/>
            <person name="Corton N."/>
            <person name="Hauser H."/>
            <person name="Gamble J."/>
            <person name="Gilderthorp R."/>
            <person name="Marcello L."/>
            <person name="McQuillan J."/>
            <person name="Otto T.D."/>
            <person name="Quail M.A."/>
            <person name="Sanders M.J."/>
            <person name="van Tonder A."/>
            <person name="Ginger M.L."/>
            <person name="Field M.C."/>
            <person name="Barry J.D."/>
            <person name="Hertz-Fowler C."/>
            <person name="Berriman M."/>
        </authorList>
    </citation>
    <scope>NUCLEOTIDE SEQUENCE</scope>
    <source>
        <strain evidence="15">IL3000</strain>
    </source>
</reference>
<dbReference type="EMBL" id="HE575323">
    <property type="protein sequence ID" value="CCC94083.1"/>
    <property type="molecule type" value="Genomic_DNA"/>
</dbReference>
<dbReference type="PANTHER" id="PTHR31803">
    <property type="entry name" value="ALTERNATIVE OXIDASE"/>
    <property type="match status" value="1"/>
</dbReference>
<dbReference type="InterPro" id="IPR002680">
    <property type="entry name" value="AOX"/>
</dbReference>
<evidence type="ECO:0000256" key="1">
    <source>
        <dbReference type="ARBA" id="ARBA00004370"/>
    </source>
</evidence>
<evidence type="ECO:0000256" key="2">
    <source>
        <dbReference type="ARBA" id="ARBA00008388"/>
    </source>
</evidence>
<feature type="compositionally biased region" description="Basic and acidic residues" evidence="13">
    <location>
        <begin position="311"/>
        <end position="322"/>
    </location>
</feature>
<dbReference type="GO" id="GO:0010230">
    <property type="term" value="P:alternative respiration"/>
    <property type="evidence" value="ECO:0007669"/>
    <property type="project" value="TreeGrafter"/>
</dbReference>
<name>G0UXG6_TRYCI</name>
<evidence type="ECO:0000313" key="15">
    <source>
        <dbReference type="EMBL" id="CCC94083.1"/>
    </source>
</evidence>
<evidence type="ECO:0000256" key="14">
    <source>
        <dbReference type="SAM" id="Phobius"/>
    </source>
</evidence>
<protein>
    <recommendedName>
        <fullName evidence="12">Alternative oxidase</fullName>
        <ecNumber evidence="12">1.-.-.-</ecNumber>
    </recommendedName>
</protein>
<evidence type="ECO:0000256" key="12">
    <source>
        <dbReference type="RuleBase" id="RU003779"/>
    </source>
</evidence>
<keyword evidence="7 12" id="KW-0249">Electron transport</keyword>
<dbReference type="Pfam" id="PF01786">
    <property type="entry name" value="AOX"/>
    <property type="match status" value="1"/>
</dbReference>
<dbReference type="AlphaFoldDB" id="G0UXG6"/>
<gene>
    <name evidence="15" type="ORF">TCIL3000_10_8590</name>
</gene>